<keyword evidence="4" id="KW-1185">Reference proteome</keyword>
<evidence type="ECO:0000313" key="4">
    <source>
        <dbReference type="Proteomes" id="UP000010471"/>
    </source>
</evidence>
<dbReference type="RefSeq" id="WP_015180514.1">
    <property type="nucleotide sequence ID" value="NC_019738.1"/>
</dbReference>
<dbReference type="Gene3D" id="1.25.40.10">
    <property type="entry name" value="Tetratricopeptide repeat domain"/>
    <property type="match status" value="1"/>
</dbReference>
<evidence type="ECO:0000259" key="2">
    <source>
        <dbReference type="Pfam" id="PF13191"/>
    </source>
</evidence>
<feature type="compositionally biased region" description="Basic and acidic residues" evidence="1">
    <location>
        <begin position="10"/>
        <end position="24"/>
    </location>
</feature>
<dbReference type="OrthoDB" id="2893300at2"/>
<dbReference type="PANTHER" id="PTHR47691:SF3">
    <property type="entry name" value="HTH-TYPE TRANSCRIPTIONAL REGULATOR RV0890C-RELATED"/>
    <property type="match status" value="1"/>
</dbReference>
<organism evidence="3 4">
    <name type="scientific">Allocoleopsis franciscana PCC 7113</name>
    <dbReference type="NCBI Taxonomy" id="1173027"/>
    <lineage>
        <taxon>Bacteria</taxon>
        <taxon>Bacillati</taxon>
        <taxon>Cyanobacteriota</taxon>
        <taxon>Cyanophyceae</taxon>
        <taxon>Coleofasciculales</taxon>
        <taxon>Coleofasciculaceae</taxon>
        <taxon>Allocoleopsis</taxon>
        <taxon>Allocoleopsis franciscana</taxon>
    </lineage>
</organism>
<evidence type="ECO:0000256" key="1">
    <source>
        <dbReference type="SAM" id="MobiDB-lite"/>
    </source>
</evidence>
<evidence type="ECO:0000313" key="3">
    <source>
        <dbReference type="EMBL" id="AFZ16350.1"/>
    </source>
</evidence>
<dbReference type="AlphaFoldDB" id="K9W7I7"/>
<feature type="region of interest" description="Disordered" evidence="1">
    <location>
        <begin position="1"/>
        <end position="24"/>
    </location>
</feature>
<dbReference type="InterPro" id="IPR011990">
    <property type="entry name" value="TPR-like_helical_dom_sf"/>
</dbReference>
<protein>
    <recommendedName>
        <fullName evidence="2">Orc1-like AAA ATPase domain-containing protein</fullName>
    </recommendedName>
</protein>
<dbReference type="eggNOG" id="COG3903">
    <property type="taxonomic scope" value="Bacteria"/>
</dbReference>
<name>K9W7I7_9CYAN</name>
<dbReference type="EMBL" id="CP003630">
    <property type="protein sequence ID" value="AFZ16350.1"/>
    <property type="molecule type" value="Genomic_DNA"/>
</dbReference>
<dbReference type="HOGENOM" id="CLU_015797_0_0_3"/>
<dbReference type="PANTHER" id="PTHR47691">
    <property type="entry name" value="REGULATOR-RELATED"/>
    <property type="match status" value="1"/>
</dbReference>
<sequence length="842" mass="97407">MGIPTLKASEQGRAKIKQAREKRGWTVTEEENTPLKEASQFLIRQHAATHEWEANDSRWLRNFKQLFRVEKPQNIHEIQTLIARSNQGSWLKQIEQRIESGEILVKHISYGTWSRFASQKTVRGINERAFKAYCHILGLQWDEIAEHSNPQDLESPEATIAETKQAVQISANGILRKRPAHNLPVRYHTALIGRDTEMARLLELLSPHHPTAHISVEGMGGAGKTSLVLEAAYCCLQVSCGEPKTPLAPSFEAIIFTSAKQQHLIGNHILQRHRRERTLNDIFRAIFRTLGCSGSLPADFDEQLECIQNNLQSRHTLLIVDNLETLDDQEAVLSFLYELPTTVKVVITTRFRGAFGIPIYLEGLPLPEAMRLIEHQAQEQQVQLKPDQFQAIYQRTNGLALGIVYAIGQLSVYGVSTDLWVTRLAQAKDLAQYCFEDSMQRLRGQPAHQLLMVLALFAKSASREAIAQIAFPEVDLNDQLKAKSMNLLEVLAQLHRLRLVIQREERYDMHPLTREYAIAELKAHPEFEQEVRERWVNWYLSFSQAYGQQHWRQWKEYQGLDPEWENLQAAIDWCIHHNRYEQVRKLWQHIKGYSYVHGYWHERLSWIEWLLQSAQQRQDQSAIAEALSDKGWTLTLMVMGKPERLAEVDALCAQVSNLQDSEDLILQLELTIERAVWSIPQGKFDRAHQLLNRAKELLSQVRLEEPKCLRQQIRIDYYEAEVWFRTQNYQRAKIGYQKALEQARMAQWQQVEVYSLNWLADVALVGEGNLEEAERLLKTSMPIALASQDKRSIAFHKRSWAHLEKLRGNLAQLQHWAMEAKESFESLGMLAEAQEMQSWLET</sequence>
<dbReference type="InterPro" id="IPR027417">
    <property type="entry name" value="P-loop_NTPase"/>
</dbReference>
<accession>K9W7I7</accession>
<reference evidence="3 4" key="1">
    <citation type="submission" date="2012-06" db="EMBL/GenBank/DDBJ databases">
        <title>Finished chromosome of genome of Microcoleus sp. PCC 7113.</title>
        <authorList>
            <consortium name="US DOE Joint Genome Institute"/>
            <person name="Gugger M."/>
            <person name="Coursin T."/>
            <person name="Rippka R."/>
            <person name="Tandeau De Marsac N."/>
            <person name="Huntemann M."/>
            <person name="Wei C.-L."/>
            <person name="Han J."/>
            <person name="Detter J.C."/>
            <person name="Han C."/>
            <person name="Tapia R."/>
            <person name="Chen A."/>
            <person name="Kyrpides N."/>
            <person name="Mavromatis K."/>
            <person name="Markowitz V."/>
            <person name="Szeto E."/>
            <person name="Ivanova N."/>
            <person name="Pagani I."/>
            <person name="Pati A."/>
            <person name="Goodwin L."/>
            <person name="Nordberg H.P."/>
            <person name="Cantor M.N."/>
            <person name="Hua S.X."/>
            <person name="Woyke T."/>
            <person name="Kerfeld C.A."/>
        </authorList>
    </citation>
    <scope>NUCLEOTIDE SEQUENCE [LARGE SCALE GENOMIC DNA]</scope>
    <source>
        <strain evidence="3 4">PCC 7113</strain>
    </source>
</reference>
<gene>
    <name evidence="3" type="ORF">Mic7113_0431</name>
</gene>
<proteinExistence type="predicted"/>
<dbReference type="KEGG" id="mic:Mic7113_0431"/>
<dbReference type="Proteomes" id="UP000010471">
    <property type="component" value="Chromosome"/>
</dbReference>
<dbReference type="Gene3D" id="3.40.50.300">
    <property type="entry name" value="P-loop containing nucleotide triphosphate hydrolases"/>
    <property type="match status" value="1"/>
</dbReference>
<dbReference type="SUPFAM" id="SSF52540">
    <property type="entry name" value="P-loop containing nucleoside triphosphate hydrolases"/>
    <property type="match status" value="1"/>
</dbReference>
<dbReference type="SUPFAM" id="SSF48452">
    <property type="entry name" value="TPR-like"/>
    <property type="match status" value="1"/>
</dbReference>
<dbReference type="InterPro" id="IPR041664">
    <property type="entry name" value="AAA_16"/>
</dbReference>
<dbReference type="Pfam" id="PF13191">
    <property type="entry name" value="AAA_16"/>
    <property type="match status" value="1"/>
</dbReference>
<dbReference type="STRING" id="1173027.Mic7113_0431"/>
<feature type="domain" description="Orc1-like AAA ATPase" evidence="2">
    <location>
        <begin position="191"/>
        <end position="342"/>
    </location>
</feature>